<proteinExistence type="predicted"/>
<organism evidence="1 2">
    <name type="scientific">Phaseolus coccineus</name>
    <name type="common">Scarlet runner bean</name>
    <name type="synonym">Phaseolus multiflorus</name>
    <dbReference type="NCBI Taxonomy" id="3886"/>
    <lineage>
        <taxon>Eukaryota</taxon>
        <taxon>Viridiplantae</taxon>
        <taxon>Streptophyta</taxon>
        <taxon>Embryophyta</taxon>
        <taxon>Tracheophyta</taxon>
        <taxon>Spermatophyta</taxon>
        <taxon>Magnoliopsida</taxon>
        <taxon>eudicotyledons</taxon>
        <taxon>Gunneridae</taxon>
        <taxon>Pentapetalae</taxon>
        <taxon>rosids</taxon>
        <taxon>fabids</taxon>
        <taxon>Fabales</taxon>
        <taxon>Fabaceae</taxon>
        <taxon>Papilionoideae</taxon>
        <taxon>50 kb inversion clade</taxon>
        <taxon>NPAAA clade</taxon>
        <taxon>indigoferoid/millettioid clade</taxon>
        <taxon>Phaseoleae</taxon>
        <taxon>Phaseolus</taxon>
    </lineage>
</organism>
<reference evidence="1 2" key="1">
    <citation type="submission" date="2024-01" db="EMBL/GenBank/DDBJ databases">
        <title>The genomes of 5 underutilized Papilionoideae crops provide insights into root nodulation and disease resistanc.</title>
        <authorList>
            <person name="Jiang F."/>
        </authorList>
    </citation>
    <scope>NUCLEOTIDE SEQUENCE [LARGE SCALE GENOMIC DNA]</scope>
    <source>
        <strain evidence="1">JINMINGXINNONG_FW02</strain>
        <tissue evidence="1">Leaves</tissue>
    </source>
</reference>
<protein>
    <submittedName>
        <fullName evidence="1">Uncharacterized protein</fullName>
    </submittedName>
</protein>
<dbReference type="AlphaFoldDB" id="A0AAN9LSQ3"/>
<evidence type="ECO:0000313" key="2">
    <source>
        <dbReference type="Proteomes" id="UP001374584"/>
    </source>
</evidence>
<dbReference type="EMBL" id="JAYMYR010000009">
    <property type="protein sequence ID" value="KAK7341655.1"/>
    <property type="molecule type" value="Genomic_DNA"/>
</dbReference>
<dbReference type="Proteomes" id="UP001374584">
    <property type="component" value="Unassembled WGS sequence"/>
</dbReference>
<gene>
    <name evidence="1" type="ORF">VNO80_24592</name>
</gene>
<comment type="caution">
    <text evidence="1">The sequence shown here is derived from an EMBL/GenBank/DDBJ whole genome shotgun (WGS) entry which is preliminary data.</text>
</comment>
<accession>A0AAN9LSQ3</accession>
<name>A0AAN9LSQ3_PHACN</name>
<sequence>MYIRKMFAWFCNWLLPAIANLSPRFLRPFSISNPFPRFHHRFTSTGRVFPPLLFCKITFSWLPCLRVLSSKIVILNALPDVGVGNLTID</sequence>
<evidence type="ECO:0000313" key="1">
    <source>
        <dbReference type="EMBL" id="KAK7341655.1"/>
    </source>
</evidence>
<keyword evidence="2" id="KW-1185">Reference proteome</keyword>